<protein>
    <submittedName>
        <fullName evidence="2">Uncharacterized protein</fullName>
    </submittedName>
</protein>
<reference evidence="3" key="1">
    <citation type="journal article" date="2013" name="Nature">
        <title>Draft genome of the wheat A-genome progenitor Triticum urartu.</title>
        <authorList>
            <person name="Ling H.Q."/>
            <person name="Zhao S."/>
            <person name="Liu D."/>
            <person name="Wang J."/>
            <person name="Sun H."/>
            <person name="Zhang C."/>
            <person name="Fan H."/>
            <person name="Li D."/>
            <person name="Dong L."/>
            <person name="Tao Y."/>
            <person name="Gao C."/>
            <person name="Wu H."/>
            <person name="Li Y."/>
            <person name="Cui Y."/>
            <person name="Guo X."/>
            <person name="Zheng S."/>
            <person name="Wang B."/>
            <person name="Yu K."/>
            <person name="Liang Q."/>
            <person name="Yang W."/>
            <person name="Lou X."/>
            <person name="Chen J."/>
            <person name="Feng M."/>
            <person name="Jian J."/>
            <person name="Zhang X."/>
            <person name="Luo G."/>
            <person name="Jiang Y."/>
            <person name="Liu J."/>
            <person name="Wang Z."/>
            <person name="Sha Y."/>
            <person name="Zhang B."/>
            <person name="Wu H."/>
            <person name="Tang D."/>
            <person name="Shen Q."/>
            <person name="Xue P."/>
            <person name="Zou S."/>
            <person name="Wang X."/>
            <person name="Liu X."/>
            <person name="Wang F."/>
            <person name="Yang Y."/>
            <person name="An X."/>
            <person name="Dong Z."/>
            <person name="Zhang K."/>
            <person name="Zhang X."/>
            <person name="Luo M.C."/>
            <person name="Dvorak J."/>
            <person name="Tong Y."/>
            <person name="Wang J."/>
            <person name="Yang H."/>
            <person name="Li Z."/>
            <person name="Wang D."/>
            <person name="Zhang A."/>
            <person name="Wang J."/>
        </authorList>
    </citation>
    <scope>NUCLEOTIDE SEQUENCE</scope>
    <source>
        <strain evidence="3">cv. G1812</strain>
    </source>
</reference>
<reference evidence="2" key="3">
    <citation type="submission" date="2022-06" db="UniProtKB">
        <authorList>
            <consortium name="EnsemblPlants"/>
        </authorList>
    </citation>
    <scope>IDENTIFICATION</scope>
</reference>
<evidence type="ECO:0000313" key="3">
    <source>
        <dbReference type="Proteomes" id="UP000015106"/>
    </source>
</evidence>
<name>A0A8R7TWM9_TRIUA</name>
<keyword evidence="3" id="KW-1185">Reference proteome</keyword>
<evidence type="ECO:0000313" key="2">
    <source>
        <dbReference type="EnsemblPlants" id="TuG1812G0300003160.01.T02"/>
    </source>
</evidence>
<sequence length="135" mass="14606">MVAARGRRAPTCSSIHSRTPPPSTPTSRHMMCTLGRPVRQTANESMPNIMNVLTFCNQATALLRSPLAAAKESAEEQHQQRQHKHRRSRPQGRSMGDSRAPPIGARVEAAVGDREEAATRTQGEATTGARGRAGE</sequence>
<dbReference type="EnsemblPlants" id="TuG1812G0300003160.01.T02">
    <property type="protein sequence ID" value="TuG1812G0300003160.01.T02"/>
    <property type="gene ID" value="TuG1812G0300003160.01"/>
</dbReference>
<reference evidence="2" key="2">
    <citation type="submission" date="2018-03" db="EMBL/GenBank/DDBJ databases">
        <title>The Triticum urartu genome reveals the dynamic nature of wheat genome evolution.</title>
        <authorList>
            <person name="Ling H."/>
            <person name="Ma B."/>
            <person name="Shi X."/>
            <person name="Liu H."/>
            <person name="Dong L."/>
            <person name="Sun H."/>
            <person name="Cao Y."/>
            <person name="Gao Q."/>
            <person name="Zheng S."/>
            <person name="Li Y."/>
            <person name="Yu Y."/>
            <person name="Du H."/>
            <person name="Qi M."/>
            <person name="Li Y."/>
            <person name="Yu H."/>
            <person name="Cui Y."/>
            <person name="Wang N."/>
            <person name="Chen C."/>
            <person name="Wu H."/>
            <person name="Zhao Y."/>
            <person name="Zhang J."/>
            <person name="Li Y."/>
            <person name="Zhou W."/>
            <person name="Zhang B."/>
            <person name="Hu W."/>
            <person name="Eijk M."/>
            <person name="Tang J."/>
            <person name="Witsenboer H."/>
            <person name="Zhao S."/>
            <person name="Li Z."/>
            <person name="Zhang A."/>
            <person name="Wang D."/>
            <person name="Liang C."/>
        </authorList>
    </citation>
    <scope>NUCLEOTIDE SEQUENCE [LARGE SCALE GENOMIC DNA]</scope>
    <source>
        <strain evidence="2">cv. G1812</strain>
    </source>
</reference>
<feature type="region of interest" description="Disordered" evidence="1">
    <location>
        <begin position="67"/>
        <end position="135"/>
    </location>
</feature>
<organism evidence="2 3">
    <name type="scientific">Triticum urartu</name>
    <name type="common">Red wild einkorn</name>
    <name type="synonym">Crithodium urartu</name>
    <dbReference type="NCBI Taxonomy" id="4572"/>
    <lineage>
        <taxon>Eukaryota</taxon>
        <taxon>Viridiplantae</taxon>
        <taxon>Streptophyta</taxon>
        <taxon>Embryophyta</taxon>
        <taxon>Tracheophyta</taxon>
        <taxon>Spermatophyta</taxon>
        <taxon>Magnoliopsida</taxon>
        <taxon>Liliopsida</taxon>
        <taxon>Poales</taxon>
        <taxon>Poaceae</taxon>
        <taxon>BOP clade</taxon>
        <taxon>Pooideae</taxon>
        <taxon>Triticodae</taxon>
        <taxon>Triticeae</taxon>
        <taxon>Triticinae</taxon>
        <taxon>Triticum</taxon>
    </lineage>
</organism>
<dbReference type="Proteomes" id="UP000015106">
    <property type="component" value="Chromosome 3"/>
</dbReference>
<feature type="compositionally biased region" description="Basic residues" evidence="1">
    <location>
        <begin position="80"/>
        <end position="90"/>
    </location>
</feature>
<evidence type="ECO:0000256" key="1">
    <source>
        <dbReference type="SAM" id="MobiDB-lite"/>
    </source>
</evidence>
<dbReference type="AlphaFoldDB" id="A0A8R7TWM9"/>
<proteinExistence type="predicted"/>
<accession>A0A8R7TWM9</accession>
<feature type="region of interest" description="Disordered" evidence="1">
    <location>
        <begin position="1"/>
        <end position="30"/>
    </location>
</feature>
<feature type="compositionally biased region" description="Low complexity" evidence="1">
    <location>
        <begin position="119"/>
        <end position="135"/>
    </location>
</feature>
<dbReference type="Gramene" id="TuG1812G0300003160.01.T02">
    <property type="protein sequence ID" value="TuG1812G0300003160.01.T02"/>
    <property type="gene ID" value="TuG1812G0300003160.01"/>
</dbReference>